<dbReference type="GO" id="GO:0005741">
    <property type="term" value="C:mitochondrial outer membrane"/>
    <property type="evidence" value="ECO:0007669"/>
    <property type="project" value="UniProtKB-SubCell"/>
</dbReference>
<dbReference type="AlphaFoldDB" id="A0A7G3ZEX3"/>
<reference evidence="11 12" key="1">
    <citation type="submission" date="2020-06" db="EMBL/GenBank/DDBJ databases">
        <title>The yeast mating-type switching endonuclease HO is a domesticated member of an unorthodox homing genetic element family.</title>
        <authorList>
            <person name="Coughlan A.Y."/>
            <person name="Lombardi L."/>
            <person name="Braun-Galleani S."/>
            <person name="Martos A.R."/>
            <person name="Galeote V."/>
            <person name="Bigey F."/>
            <person name="Dequin S."/>
            <person name="Byrne K.P."/>
            <person name="Wolfe K.H."/>
        </authorList>
    </citation>
    <scope>NUCLEOTIDE SEQUENCE [LARGE SCALE GENOMIC DNA]</scope>
    <source>
        <strain evidence="11 12">CBS764</strain>
    </source>
</reference>
<dbReference type="RefSeq" id="XP_037138734.1">
    <property type="nucleotide sequence ID" value="XM_037282839.1"/>
</dbReference>
<dbReference type="Pfam" id="PF10642">
    <property type="entry name" value="Tom5"/>
    <property type="match status" value="1"/>
</dbReference>
<dbReference type="GO" id="GO:0006626">
    <property type="term" value="P:protein targeting to mitochondrion"/>
    <property type="evidence" value="ECO:0007669"/>
    <property type="project" value="UniProtKB-ARBA"/>
</dbReference>
<evidence type="ECO:0000256" key="6">
    <source>
        <dbReference type="ARBA" id="ARBA00022989"/>
    </source>
</evidence>
<feature type="transmembrane region" description="Helical" evidence="10">
    <location>
        <begin position="28"/>
        <end position="45"/>
    </location>
</feature>
<organism evidence="11 12">
    <name type="scientific">Torulaspora globosa</name>
    <dbReference type="NCBI Taxonomy" id="48254"/>
    <lineage>
        <taxon>Eukaryota</taxon>
        <taxon>Fungi</taxon>
        <taxon>Dikarya</taxon>
        <taxon>Ascomycota</taxon>
        <taxon>Saccharomycotina</taxon>
        <taxon>Saccharomycetes</taxon>
        <taxon>Saccharomycetales</taxon>
        <taxon>Saccharomycetaceae</taxon>
        <taxon>Torulaspora</taxon>
    </lineage>
</organism>
<dbReference type="KEGG" id="tgb:HG536_0C02280"/>
<name>A0A7G3ZEX3_9SACH</name>
<gene>
    <name evidence="11" type="ORF">HG536_0C02280</name>
</gene>
<sequence>MFGLPQQEPSEEEKKLHQQATNRTLMNAFYAGALLWLSPMVWHFIKRQWK</sequence>
<evidence type="ECO:0000256" key="10">
    <source>
        <dbReference type="SAM" id="Phobius"/>
    </source>
</evidence>
<evidence type="ECO:0000313" key="12">
    <source>
        <dbReference type="Proteomes" id="UP000515788"/>
    </source>
</evidence>
<keyword evidence="5" id="KW-0653">Protein transport</keyword>
<proteinExistence type="inferred from homology"/>
<evidence type="ECO:0000256" key="4">
    <source>
        <dbReference type="ARBA" id="ARBA00022787"/>
    </source>
</evidence>
<evidence type="ECO:0000256" key="9">
    <source>
        <dbReference type="ARBA" id="ARBA00025716"/>
    </source>
</evidence>
<evidence type="ECO:0000256" key="3">
    <source>
        <dbReference type="ARBA" id="ARBA00022692"/>
    </source>
</evidence>
<evidence type="ECO:0000256" key="1">
    <source>
        <dbReference type="ARBA" id="ARBA00004572"/>
    </source>
</evidence>
<evidence type="ECO:0000256" key="5">
    <source>
        <dbReference type="ARBA" id="ARBA00022927"/>
    </source>
</evidence>
<protein>
    <recommendedName>
        <fullName evidence="13">Mitochondrial import receptor subunit TOM5</fullName>
    </recommendedName>
</protein>
<keyword evidence="6 10" id="KW-1133">Transmembrane helix</keyword>
<dbReference type="Proteomes" id="UP000515788">
    <property type="component" value="Chromosome 3"/>
</dbReference>
<evidence type="ECO:0008006" key="13">
    <source>
        <dbReference type="Google" id="ProtNLM"/>
    </source>
</evidence>
<evidence type="ECO:0000256" key="8">
    <source>
        <dbReference type="ARBA" id="ARBA00023136"/>
    </source>
</evidence>
<dbReference type="GO" id="GO:0015031">
    <property type="term" value="P:protein transport"/>
    <property type="evidence" value="ECO:0007669"/>
    <property type="project" value="UniProtKB-KW"/>
</dbReference>
<keyword evidence="2" id="KW-0813">Transport</keyword>
<evidence type="ECO:0000256" key="2">
    <source>
        <dbReference type="ARBA" id="ARBA00022448"/>
    </source>
</evidence>
<evidence type="ECO:0000256" key="7">
    <source>
        <dbReference type="ARBA" id="ARBA00023128"/>
    </source>
</evidence>
<keyword evidence="8 10" id="KW-0472">Membrane</keyword>
<evidence type="ECO:0000313" key="11">
    <source>
        <dbReference type="EMBL" id="QLL32059.1"/>
    </source>
</evidence>
<keyword evidence="7" id="KW-0496">Mitochondrion</keyword>
<dbReference type="GeneID" id="59325196"/>
<comment type="subcellular location">
    <subcellularLocation>
        <location evidence="1">Mitochondrion outer membrane</location>
        <topology evidence="1">Single-pass membrane protein</topology>
    </subcellularLocation>
</comment>
<keyword evidence="4" id="KW-1000">Mitochondrion outer membrane</keyword>
<dbReference type="OrthoDB" id="3999796at2759"/>
<dbReference type="InterPro" id="IPR019603">
    <property type="entry name" value="Tom5"/>
</dbReference>
<dbReference type="EMBL" id="CP059248">
    <property type="protein sequence ID" value="QLL32059.1"/>
    <property type="molecule type" value="Genomic_DNA"/>
</dbReference>
<keyword evidence="3 10" id="KW-0812">Transmembrane</keyword>
<accession>A0A7G3ZEX3</accession>
<comment type="similarity">
    <text evidence="9">Belongs to the Tom5 family.</text>
</comment>
<keyword evidence="12" id="KW-1185">Reference proteome</keyword>